<evidence type="ECO:0000256" key="2">
    <source>
        <dbReference type="ARBA" id="ARBA00022490"/>
    </source>
</evidence>
<reference evidence="9 10" key="1">
    <citation type="journal article" date="2020" name="bioRxiv">
        <title>Metabolic contributions of an alphaproteobacterial endosymbiont in the apicomplexan Cardiosporidium cionae.</title>
        <authorList>
            <person name="Hunter E.S."/>
            <person name="Paight C.J."/>
            <person name="Lane C.E."/>
        </authorList>
    </citation>
    <scope>NUCLEOTIDE SEQUENCE [LARGE SCALE GENOMIC DNA]</scope>
    <source>
        <strain evidence="9">ESH_2018</strain>
    </source>
</reference>
<evidence type="ECO:0000256" key="5">
    <source>
        <dbReference type="ARBA" id="ARBA00023212"/>
    </source>
</evidence>
<keyword evidence="5" id="KW-0206">Cytoskeleton</keyword>
<comment type="caution">
    <text evidence="9">The sequence shown here is derived from an EMBL/GenBank/DDBJ whole genome shotgun (WGS) entry which is preliminary data.</text>
</comment>
<dbReference type="Proteomes" id="UP000823046">
    <property type="component" value="Unassembled WGS sequence"/>
</dbReference>
<proteinExistence type="inferred from homology"/>
<dbReference type="PROSITE" id="PS50067">
    <property type="entry name" value="KINESIN_MOTOR_2"/>
    <property type="match status" value="1"/>
</dbReference>
<accession>A0ABQ7J4I6</accession>
<dbReference type="Pfam" id="PF00225">
    <property type="entry name" value="Kinesin"/>
    <property type="match status" value="1"/>
</dbReference>
<keyword evidence="4 6" id="KW-0505">Motor protein</keyword>
<keyword evidence="6" id="KW-0067">ATP-binding</keyword>
<evidence type="ECO:0000256" key="4">
    <source>
        <dbReference type="ARBA" id="ARBA00023175"/>
    </source>
</evidence>
<feature type="binding site" evidence="6">
    <location>
        <begin position="152"/>
        <end position="159"/>
    </location>
    <ligand>
        <name>ATP</name>
        <dbReference type="ChEBI" id="CHEBI:30616"/>
    </ligand>
</feature>
<feature type="region of interest" description="Disordered" evidence="7">
    <location>
        <begin position="1"/>
        <end position="49"/>
    </location>
</feature>
<evidence type="ECO:0000256" key="6">
    <source>
        <dbReference type="PROSITE-ProRule" id="PRU00283"/>
    </source>
</evidence>
<evidence type="ECO:0000313" key="9">
    <source>
        <dbReference type="EMBL" id="KAF8817959.1"/>
    </source>
</evidence>
<dbReference type="InterPro" id="IPR036961">
    <property type="entry name" value="Kinesin_motor_dom_sf"/>
</dbReference>
<dbReference type="Gene3D" id="3.40.850.10">
    <property type="entry name" value="Kinesin motor domain"/>
    <property type="match status" value="1"/>
</dbReference>
<dbReference type="EMBL" id="JADAQX010001174">
    <property type="protein sequence ID" value="KAF8817959.1"/>
    <property type="molecule type" value="Genomic_DNA"/>
</dbReference>
<protein>
    <submittedName>
        <fullName evidence="9">Internal kinesin motor domain protein</fullName>
    </submittedName>
</protein>
<evidence type="ECO:0000256" key="1">
    <source>
        <dbReference type="ARBA" id="ARBA00004245"/>
    </source>
</evidence>
<evidence type="ECO:0000256" key="3">
    <source>
        <dbReference type="ARBA" id="ARBA00022701"/>
    </source>
</evidence>
<sequence>MGGTAGRGGLPSLDVSKSTDDSSIRECSLLPSPSIKQMAEKSNSSLPRSVNRDVRRMPRITVVVRKRPLTQQEWKRSDVDAVKMDTQDTSSVIVEELRSRVDTTKYIEKHEFRVDRAFDETSQNSAIYSSCVKPLIISAMEESARCSCFAYGQTGSGKTYTMLGPTPYDTANEPGIFELAVRDIFNCLERQITRNRRFAFVSFYEIYCGKLYDLLQKRKLVAALENGKKEVIVKDLKVERVDSKEILLKKMIEGVELRK</sequence>
<organism evidence="9 10">
    <name type="scientific">Cardiosporidium cionae</name>
    <dbReference type="NCBI Taxonomy" id="476202"/>
    <lineage>
        <taxon>Eukaryota</taxon>
        <taxon>Sar</taxon>
        <taxon>Alveolata</taxon>
        <taxon>Apicomplexa</taxon>
        <taxon>Aconoidasida</taxon>
        <taxon>Nephromycida</taxon>
        <taxon>Cardiosporidium</taxon>
    </lineage>
</organism>
<feature type="non-terminal residue" evidence="9">
    <location>
        <position position="259"/>
    </location>
</feature>
<dbReference type="InterPro" id="IPR027640">
    <property type="entry name" value="Kinesin-like_fam"/>
</dbReference>
<keyword evidence="6" id="KW-0547">Nucleotide-binding</keyword>
<feature type="domain" description="Kinesin motor" evidence="8">
    <location>
        <begin position="59"/>
        <end position="259"/>
    </location>
</feature>
<dbReference type="InterPro" id="IPR027417">
    <property type="entry name" value="P-loop_NTPase"/>
</dbReference>
<evidence type="ECO:0000259" key="8">
    <source>
        <dbReference type="PROSITE" id="PS50067"/>
    </source>
</evidence>
<dbReference type="InterPro" id="IPR001752">
    <property type="entry name" value="Kinesin_motor_dom"/>
</dbReference>
<dbReference type="SMART" id="SM00129">
    <property type="entry name" value="KISc"/>
    <property type="match status" value="1"/>
</dbReference>
<keyword evidence="3" id="KW-0493">Microtubule</keyword>
<name>A0ABQ7J4I6_9APIC</name>
<gene>
    <name evidence="9" type="ORF">IE077_002525</name>
</gene>
<keyword evidence="2" id="KW-0963">Cytoplasm</keyword>
<comment type="subcellular location">
    <subcellularLocation>
        <location evidence="1">Cytoplasm</location>
        <location evidence="1">Cytoskeleton</location>
    </subcellularLocation>
</comment>
<dbReference type="PANTHER" id="PTHR47971">
    <property type="entry name" value="KINESIN-RELATED PROTEIN 6"/>
    <property type="match status" value="1"/>
</dbReference>
<evidence type="ECO:0000313" key="10">
    <source>
        <dbReference type="Proteomes" id="UP000823046"/>
    </source>
</evidence>
<dbReference type="SUPFAM" id="SSF52540">
    <property type="entry name" value="P-loop containing nucleoside triphosphate hydrolases"/>
    <property type="match status" value="1"/>
</dbReference>
<dbReference type="PANTHER" id="PTHR47971:SF8">
    <property type="entry name" value="KINESIN-LIKE PROTEIN"/>
    <property type="match status" value="1"/>
</dbReference>
<evidence type="ECO:0000256" key="7">
    <source>
        <dbReference type="SAM" id="MobiDB-lite"/>
    </source>
</evidence>
<keyword evidence="10" id="KW-1185">Reference proteome</keyword>
<comment type="similarity">
    <text evidence="6">Belongs to the TRAFAC class myosin-kinesin ATPase superfamily. Kinesin family.</text>
</comment>